<comment type="cofactor">
    <cofactor evidence="9">
        <name>heme</name>
        <dbReference type="ChEBI" id="CHEBI:30413"/>
    </cofactor>
</comment>
<dbReference type="GO" id="GO:0016705">
    <property type="term" value="F:oxidoreductase activity, acting on paired donors, with incorporation or reduction of molecular oxygen"/>
    <property type="evidence" value="ECO:0007669"/>
    <property type="project" value="InterPro"/>
</dbReference>
<name>A9RQU3_PHYPA</name>
<proteinExistence type="inferred from homology"/>
<evidence type="ECO:0000256" key="1">
    <source>
        <dbReference type="ARBA" id="ARBA00004370"/>
    </source>
</evidence>
<evidence type="ECO:0000256" key="3">
    <source>
        <dbReference type="ARBA" id="ARBA00022692"/>
    </source>
</evidence>
<evidence type="ECO:0000256" key="2">
    <source>
        <dbReference type="ARBA" id="ARBA00022617"/>
    </source>
</evidence>
<reference evidence="12 14" key="2">
    <citation type="journal article" date="2018" name="Plant J.">
        <title>The Physcomitrella patens chromosome-scale assembly reveals moss genome structure and evolution.</title>
        <authorList>
            <person name="Lang D."/>
            <person name="Ullrich K.K."/>
            <person name="Murat F."/>
            <person name="Fuchs J."/>
            <person name="Jenkins J."/>
            <person name="Haas F.B."/>
            <person name="Piednoel M."/>
            <person name="Gundlach H."/>
            <person name="Van Bel M."/>
            <person name="Meyberg R."/>
            <person name="Vives C."/>
            <person name="Morata J."/>
            <person name="Symeonidi A."/>
            <person name="Hiss M."/>
            <person name="Muchero W."/>
            <person name="Kamisugi Y."/>
            <person name="Saleh O."/>
            <person name="Blanc G."/>
            <person name="Decker E.L."/>
            <person name="van Gessel N."/>
            <person name="Grimwood J."/>
            <person name="Hayes R.D."/>
            <person name="Graham S.W."/>
            <person name="Gunter L.E."/>
            <person name="McDaniel S.F."/>
            <person name="Hoernstein S.N.W."/>
            <person name="Larsson A."/>
            <person name="Li F.W."/>
            <person name="Perroud P.F."/>
            <person name="Phillips J."/>
            <person name="Ranjan P."/>
            <person name="Rokshar D.S."/>
            <person name="Rothfels C.J."/>
            <person name="Schneider L."/>
            <person name="Shu S."/>
            <person name="Stevenson D.W."/>
            <person name="Thummler F."/>
            <person name="Tillich M."/>
            <person name="Villarreal Aguilar J.C."/>
            <person name="Widiez T."/>
            <person name="Wong G.K."/>
            <person name="Wymore A."/>
            <person name="Zhang Y."/>
            <person name="Zimmer A.D."/>
            <person name="Quatrano R.S."/>
            <person name="Mayer K.F.X."/>
            <person name="Goodstein D."/>
            <person name="Casacuberta J.M."/>
            <person name="Vandepoele K."/>
            <person name="Reski R."/>
            <person name="Cuming A.C."/>
            <person name="Tuskan G.A."/>
            <person name="Maumus F."/>
            <person name="Salse J."/>
            <person name="Schmutz J."/>
            <person name="Rensing S.A."/>
        </authorList>
    </citation>
    <scope>NUCLEOTIDE SEQUENCE [LARGE SCALE GENOMIC DNA]</scope>
    <source>
        <strain evidence="13 14">cv. Gransden 2004</strain>
    </source>
</reference>
<dbReference type="OrthoDB" id="1470350at2759"/>
<dbReference type="GO" id="GO:0004497">
    <property type="term" value="F:monooxygenase activity"/>
    <property type="evidence" value="ECO:0000318"/>
    <property type="project" value="GO_Central"/>
</dbReference>
<dbReference type="Proteomes" id="UP000006727">
    <property type="component" value="Chromosome 2"/>
</dbReference>
<accession>A9RQU3</accession>
<dbReference type="AlphaFoldDB" id="A9RQU3"/>
<keyword evidence="10" id="KW-0503">Monooxygenase</keyword>
<evidence type="ECO:0000256" key="10">
    <source>
        <dbReference type="RuleBase" id="RU000461"/>
    </source>
</evidence>
<dbReference type="EnsemblPlants" id="Pp3c2_30580V3.1">
    <property type="protein sequence ID" value="Pp3c2_30580V3.1"/>
    <property type="gene ID" value="Pp3c2_30580"/>
</dbReference>
<dbReference type="PRINTS" id="PR00463">
    <property type="entry name" value="EP450I"/>
</dbReference>
<dbReference type="FunCoup" id="A9RQU3">
    <property type="interactions" value="885"/>
</dbReference>
<evidence type="ECO:0000256" key="11">
    <source>
        <dbReference type="SAM" id="Phobius"/>
    </source>
</evidence>
<dbReference type="GO" id="GO:0020037">
    <property type="term" value="F:heme binding"/>
    <property type="evidence" value="ECO:0007669"/>
    <property type="project" value="InterPro"/>
</dbReference>
<evidence type="ECO:0000313" key="13">
    <source>
        <dbReference type="EnsemblPlants" id="Pp3c2_30580V3.1"/>
    </source>
</evidence>
<dbReference type="HOGENOM" id="CLU_001570_5_0_1"/>
<dbReference type="PANTHER" id="PTHR24282:SF211">
    <property type="entry name" value="CYTOCHROME P450-RELATED"/>
    <property type="match status" value="1"/>
</dbReference>
<comment type="similarity">
    <text evidence="10">Belongs to the cytochrome P450 family.</text>
</comment>
<dbReference type="EnsemblPlants" id="Pp3c2_30580V3.2">
    <property type="protein sequence ID" value="Pp3c2_30580V3.2"/>
    <property type="gene ID" value="Pp3c2_30580"/>
</dbReference>
<reference evidence="13" key="3">
    <citation type="submission" date="2020-12" db="UniProtKB">
        <authorList>
            <consortium name="EnsemblPlants"/>
        </authorList>
    </citation>
    <scope>IDENTIFICATION</scope>
</reference>
<gene>
    <name evidence="13" type="primary">LOC112279045</name>
    <name evidence="12" type="ORF">PHYPA_003440</name>
</gene>
<dbReference type="Gramene" id="Pp3c2_30580V3.2">
    <property type="protein sequence ID" value="Pp3c2_30580V3.2"/>
    <property type="gene ID" value="Pp3c2_30580"/>
</dbReference>
<keyword evidence="5 11" id="KW-1133">Transmembrane helix</keyword>
<keyword evidence="8 11" id="KW-0472">Membrane</keyword>
<feature type="binding site" description="axial binding residue" evidence="9">
    <location>
        <position position="475"/>
    </location>
    <ligand>
        <name>heme</name>
        <dbReference type="ChEBI" id="CHEBI:30413"/>
    </ligand>
    <ligandPart>
        <name>Fe</name>
        <dbReference type="ChEBI" id="CHEBI:18248"/>
    </ligandPart>
</feature>
<comment type="subcellular location">
    <subcellularLocation>
        <location evidence="1">Membrane</location>
    </subcellularLocation>
</comment>
<evidence type="ECO:0000256" key="6">
    <source>
        <dbReference type="ARBA" id="ARBA00023002"/>
    </source>
</evidence>
<keyword evidence="7 9" id="KW-0408">Iron</keyword>
<dbReference type="RefSeq" id="XP_024368872.1">
    <property type="nucleotide sequence ID" value="XM_024513104.2"/>
</dbReference>
<dbReference type="PANTHER" id="PTHR24282">
    <property type="entry name" value="CYTOCHROME P450 FAMILY MEMBER"/>
    <property type="match status" value="1"/>
</dbReference>
<dbReference type="PRINTS" id="PR00385">
    <property type="entry name" value="P450"/>
</dbReference>
<evidence type="ECO:0000256" key="7">
    <source>
        <dbReference type="ARBA" id="ARBA00023004"/>
    </source>
</evidence>
<evidence type="ECO:0000313" key="14">
    <source>
        <dbReference type="Proteomes" id="UP000006727"/>
    </source>
</evidence>
<keyword evidence="14" id="KW-1185">Reference proteome</keyword>
<dbReference type="Gramene" id="Pp3c2_30580V3.1">
    <property type="protein sequence ID" value="Pp3c2_30580V3.1"/>
    <property type="gene ID" value="Pp3c2_30580"/>
</dbReference>
<dbReference type="EMBL" id="ABEU02000002">
    <property type="protein sequence ID" value="PNR60647.1"/>
    <property type="molecule type" value="Genomic_DNA"/>
</dbReference>
<dbReference type="SUPFAM" id="SSF48264">
    <property type="entry name" value="Cytochrome P450"/>
    <property type="match status" value="1"/>
</dbReference>
<evidence type="ECO:0000256" key="9">
    <source>
        <dbReference type="PIRSR" id="PIRSR602401-1"/>
    </source>
</evidence>
<dbReference type="KEGG" id="ppp:112279045"/>
<dbReference type="PaxDb" id="3218-PP1S22_14V6.1"/>
<organism evidence="12">
    <name type="scientific">Physcomitrium patens</name>
    <name type="common">Spreading-leaved earth moss</name>
    <name type="synonym">Physcomitrella patens</name>
    <dbReference type="NCBI Taxonomy" id="3218"/>
    <lineage>
        <taxon>Eukaryota</taxon>
        <taxon>Viridiplantae</taxon>
        <taxon>Streptophyta</taxon>
        <taxon>Embryophyta</taxon>
        <taxon>Bryophyta</taxon>
        <taxon>Bryophytina</taxon>
        <taxon>Bryopsida</taxon>
        <taxon>Funariidae</taxon>
        <taxon>Funariales</taxon>
        <taxon>Funariaceae</taxon>
        <taxon>Physcomitrium</taxon>
    </lineage>
</organism>
<dbReference type="InterPro" id="IPR036396">
    <property type="entry name" value="Cyt_P450_sf"/>
</dbReference>
<feature type="transmembrane region" description="Helical" evidence="11">
    <location>
        <begin position="12"/>
        <end position="32"/>
    </location>
</feature>
<dbReference type="GeneID" id="112279045"/>
<reference evidence="12 14" key="1">
    <citation type="journal article" date="2008" name="Science">
        <title>The Physcomitrella genome reveals evolutionary insights into the conquest of land by plants.</title>
        <authorList>
            <person name="Rensing S."/>
            <person name="Lang D."/>
            <person name="Zimmer A."/>
            <person name="Terry A."/>
            <person name="Salamov A."/>
            <person name="Shapiro H."/>
            <person name="Nishiyama T."/>
            <person name="Perroud P.-F."/>
            <person name="Lindquist E."/>
            <person name="Kamisugi Y."/>
            <person name="Tanahashi T."/>
            <person name="Sakakibara K."/>
            <person name="Fujita T."/>
            <person name="Oishi K."/>
            <person name="Shin-I T."/>
            <person name="Kuroki Y."/>
            <person name="Toyoda A."/>
            <person name="Suzuki Y."/>
            <person name="Hashimoto A."/>
            <person name="Yamaguchi K."/>
            <person name="Sugano A."/>
            <person name="Kohara Y."/>
            <person name="Fujiyama A."/>
            <person name="Anterola A."/>
            <person name="Aoki S."/>
            <person name="Ashton N."/>
            <person name="Barbazuk W.B."/>
            <person name="Barker E."/>
            <person name="Bennetzen J."/>
            <person name="Bezanilla M."/>
            <person name="Blankenship R."/>
            <person name="Cho S.H."/>
            <person name="Dutcher S."/>
            <person name="Estelle M."/>
            <person name="Fawcett J.A."/>
            <person name="Gundlach H."/>
            <person name="Hanada K."/>
            <person name="Heyl A."/>
            <person name="Hicks K.A."/>
            <person name="Hugh J."/>
            <person name="Lohr M."/>
            <person name="Mayer K."/>
            <person name="Melkozernov A."/>
            <person name="Murata T."/>
            <person name="Nelson D."/>
            <person name="Pils B."/>
            <person name="Prigge M."/>
            <person name="Reiss B."/>
            <person name="Renner T."/>
            <person name="Rombauts S."/>
            <person name="Rushton P."/>
            <person name="Sanderfoot A."/>
            <person name="Schween G."/>
            <person name="Shiu S.-H."/>
            <person name="Stueber K."/>
            <person name="Theodoulou F.L."/>
            <person name="Tu H."/>
            <person name="Van de Peer Y."/>
            <person name="Verrier P.J."/>
            <person name="Waters E."/>
            <person name="Wood A."/>
            <person name="Yang L."/>
            <person name="Cove D."/>
            <person name="Cuming A."/>
            <person name="Hasebe M."/>
            <person name="Lucas S."/>
            <person name="Mishler D.B."/>
            <person name="Reski R."/>
            <person name="Grigoriev I."/>
            <person name="Quatrano R.S."/>
            <person name="Boore J.L."/>
        </authorList>
    </citation>
    <scope>NUCLEOTIDE SEQUENCE [LARGE SCALE GENOMIC DNA]</scope>
    <source>
        <strain evidence="13 14">cv. Gransden 2004</strain>
    </source>
</reference>
<keyword evidence="2 9" id="KW-0349">Heme</keyword>
<dbReference type="InterPro" id="IPR050665">
    <property type="entry name" value="Cytochrome_P450_Monooxygen"/>
</dbReference>
<evidence type="ECO:0000256" key="5">
    <source>
        <dbReference type="ARBA" id="ARBA00022989"/>
    </source>
</evidence>
<dbReference type="GO" id="GO:0016020">
    <property type="term" value="C:membrane"/>
    <property type="evidence" value="ECO:0007669"/>
    <property type="project" value="UniProtKB-SubCell"/>
</dbReference>
<dbReference type="Gene3D" id="1.10.630.10">
    <property type="entry name" value="Cytochrome P450"/>
    <property type="match status" value="1"/>
</dbReference>
<keyword evidence="3 11" id="KW-0812">Transmembrane</keyword>
<protein>
    <recommendedName>
        <fullName evidence="15">Cytochrome P450</fullName>
    </recommendedName>
</protein>
<dbReference type="Pfam" id="PF00067">
    <property type="entry name" value="p450"/>
    <property type="match status" value="1"/>
</dbReference>
<dbReference type="GO" id="GO:0005506">
    <property type="term" value="F:iron ion binding"/>
    <property type="evidence" value="ECO:0007669"/>
    <property type="project" value="InterPro"/>
</dbReference>
<dbReference type="STRING" id="3218.A9RQU3"/>
<sequence>METVPVNVRNALAVVVASVIVYSVIKFLRVSVWQPLRLRRIMAKQGVSGPPFRFVRGQFVEMWKFTESFPDALPIDDFANLTPTVTPQNALYYPKYGKIYLYWWGTITRLAVRDPKIVKELMVSNHESLTRLQSESQFLAEVVGKGLLTQVGEKWASERRTLGPFFHQKSLEGMVGAIMEGAATELQKWEQEVEERGGTAELDVEPDLHKISGRIISRTAFGDEFEIGEQIFKFQTLLSQELLKGFRSTAYWLVPGYRNLPTKRNRSMNLYGSQVDALVRGIINARREAVQKGVTSSYGDDLLGRMLTAATEGWSANTKEFNQLAVFNNCKLFYFAGQDTVANAIGFMILMLALYPEWQDRCRQEVTEILGDEQDWRASDISRLKVVGMVFNETLRIFPPASTLTRVAAKDLQLEGLFIPKGMAIEFSLAAMHQDKDYWGDDVGKFNPERFVNGAASACTHPQAFSPFGLGPKFCIGNNFAVMEAKIVLAMMLRRFQLVLSPNYKHHPTSIMVQSPKFGLPIILKALKIT</sequence>
<keyword evidence="4 9" id="KW-0479">Metal-binding</keyword>
<dbReference type="eggNOG" id="KOG0157">
    <property type="taxonomic scope" value="Eukaryota"/>
</dbReference>
<evidence type="ECO:0000256" key="8">
    <source>
        <dbReference type="ARBA" id="ARBA00023136"/>
    </source>
</evidence>
<dbReference type="PROSITE" id="PS00086">
    <property type="entry name" value="CYTOCHROME_P450"/>
    <property type="match status" value="1"/>
</dbReference>
<dbReference type="InterPro" id="IPR001128">
    <property type="entry name" value="Cyt_P450"/>
</dbReference>
<dbReference type="InterPro" id="IPR002401">
    <property type="entry name" value="Cyt_P450_E_grp-I"/>
</dbReference>
<evidence type="ECO:0008006" key="15">
    <source>
        <dbReference type="Google" id="ProtNLM"/>
    </source>
</evidence>
<evidence type="ECO:0000256" key="4">
    <source>
        <dbReference type="ARBA" id="ARBA00022723"/>
    </source>
</evidence>
<evidence type="ECO:0000313" key="12">
    <source>
        <dbReference type="EMBL" id="PNR60647.1"/>
    </source>
</evidence>
<keyword evidence="6 10" id="KW-0560">Oxidoreductase</keyword>
<dbReference type="InterPro" id="IPR017972">
    <property type="entry name" value="Cyt_P450_CS"/>
</dbReference>